<evidence type="ECO:0000313" key="3">
    <source>
        <dbReference type="Proteomes" id="UP000557566"/>
    </source>
</evidence>
<accession>A0A8H4LST1</accession>
<keyword evidence="3" id="KW-1185">Reference proteome</keyword>
<dbReference type="Proteomes" id="UP000557566">
    <property type="component" value="Unassembled WGS sequence"/>
</dbReference>
<feature type="compositionally biased region" description="Polar residues" evidence="1">
    <location>
        <begin position="480"/>
        <end position="495"/>
    </location>
</feature>
<dbReference type="OrthoDB" id="3439512at2759"/>
<reference evidence="2 3" key="1">
    <citation type="journal article" date="2020" name="Genome Biol. Evol.">
        <title>A new high-quality draft genome assembly of the Chinese cordyceps Ophiocordyceps sinensis.</title>
        <authorList>
            <person name="Shu R."/>
            <person name="Zhang J."/>
            <person name="Meng Q."/>
            <person name="Zhang H."/>
            <person name="Zhou G."/>
            <person name="Li M."/>
            <person name="Wu P."/>
            <person name="Zhao Y."/>
            <person name="Chen C."/>
            <person name="Qin Q."/>
        </authorList>
    </citation>
    <scope>NUCLEOTIDE SEQUENCE [LARGE SCALE GENOMIC DNA]</scope>
    <source>
        <strain evidence="2 3">IOZ07</strain>
    </source>
</reference>
<evidence type="ECO:0000256" key="1">
    <source>
        <dbReference type="SAM" id="MobiDB-lite"/>
    </source>
</evidence>
<sequence>MDTFPDFVEFYITCNPPLLPRGVDWVVRSATEAYPNHDELIELLYEPEIPWFKVLTPRPCQKAVAEFIRGLLLKVVQEDTDLCDPDQAKRAGSAVDHIPSDIKTIGRRPRVLAWSQFETHSRPDDSSYDAHRFPLHMHDLKHKAVWRGLESGTSLTIDEFLQLLSSQWKDAGAPASIEEIQELFGCLITYNMAANLVYIGSSLGRSETDKVVQVLDNFVAIVAYGSHQCRQLLFTEGDGPFRFAYKWLSHVGKDRTTYISSKQGIALDDFRRLQTAVTVRAQRQDGNGAWVQDEPKYTPKEGVKPGTTKVFSLFDGFQYQRKMPAAVVGLFGKIVEASRAPRKGTKPVPVDLGQTAQPLAVGEDIFGESVPVLKTEPLEPTKQISSRSLVENWRDDVRQAHQEEQAQSQEEEALISFDEPQENPARDSDLLAAAHLDMGMTAGADDQQKSDARGRFDSSDDLICLETAPQPGASLPLRQTAPSRKPTPQTPTDRLSQPPGADWTQEQSQSLLDSPVPPLACADIQPARTPALEPTRLVPPEKAAEPPTRDMSSKKSHILKLAENRAENVASILELAPGHVSVELKFGCFYLKDLSHSQIDVGSGPYWGTAEMLESLNGDDIPPSCIGFSTALTTCGPDIEDLVKMRPSGEPPWVHFETQVWYEFSLSSEEQAPFVVEVDAETFNACCRGVEKELGDVYLHCVRRPWDMRIGVTQQTALSHSPLHVAIADALVASMNVSSAGAEGFVIETTIDERLGATVEGINIRHAARYRQKHETGSILTVAMTRRMVPGEKQEKRMKWLLSQRLHGGVPGLWYEVSVSSGRARDLFAENVDMAFGDKTSWDCEQLQREGVFEDICRPALSMITQINDVGLLNDNGIRQKGNRSFHDSLAEAKQRRGDLVFW</sequence>
<feature type="compositionally biased region" description="Basic and acidic residues" evidence="1">
    <location>
        <begin position="542"/>
        <end position="553"/>
    </location>
</feature>
<proteinExistence type="predicted"/>
<feature type="region of interest" description="Disordered" evidence="1">
    <location>
        <begin position="399"/>
        <end position="424"/>
    </location>
</feature>
<dbReference type="AlphaFoldDB" id="A0A8H4LST1"/>
<name>A0A8H4LST1_9HYPO</name>
<gene>
    <name evidence="2" type="ORF">G6O67_007020</name>
</gene>
<evidence type="ECO:0000313" key="2">
    <source>
        <dbReference type="EMBL" id="KAF4505023.1"/>
    </source>
</evidence>
<feature type="region of interest" description="Disordered" evidence="1">
    <location>
        <begin position="466"/>
        <end position="554"/>
    </location>
</feature>
<dbReference type="EMBL" id="JAAVMX010000008">
    <property type="protein sequence ID" value="KAF4505023.1"/>
    <property type="molecule type" value="Genomic_DNA"/>
</dbReference>
<organism evidence="2 3">
    <name type="scientific">Ophiocordyceps sinensis</name>
    <dbReference type="NCBI Taxonomy" id="72228"/>
    <lineage>
        <taxon>Eukaryota</taxon>
        <taxon>Fungi</taxon>
        <taxon>Dikarya</taxon>
        <taxon>Ascomycota</taxon>
        <taxon>Pezizomycotina</taxon>
        <taxon>Sordariomycetes</taxon>
        <taxon>Hypocreomycetidae</taxon>
        <taxon>Hypocreales</taxon>
        <taxon>Ophiocordycipitaceae</taxon>
        <taxon>Ophiocordyceps</taxon>
    </lineage>
</organism>
<comment type="caution">
    <text evidence="2">The sequence shown here is derived from an EMBL/GenBank/DDBJ whole genome shotgun (WGS) entry which is preliminary data.</text>
</comment>
<protein>
    <submittedName>
        <fullName evidence="2">Uncharacterized protein</fullName>
    </submittedName>
</protein>